<dbReference type="EMBL" id="JBBNFP010000010">
    <property type="protein sequence ID" value="MEQ2486311.1"/>
    <property type="molecule type" value="Genomic_DNA"/>
</dbReference>
<reference evidence="2 3" key="1">
    <citation type="submission" date="2024-04" db="EMBL/GenBank/DDBJ databases">
        <title>Human intestinal bacterial collection.</title>
        <authorList>
            <person name="Pauvert C."/>
            <person name="Hitch T.C.A."/>
            <person name="Clavel T."/>
        </authorList>
    </citation>
    <scope>NUCLEOTIDE SEQUENCE [LARGE SCALE GENOMIC DNA]</scope>
    <source>
        <strain evidence="2 3">CLA-AA-H145</strain>
    </source>
</reference>
<dbReference type="RefSeq" id="WP_215759384.1">
    <property type="nucleotide sequence ID" value="NZ_JAHKBE010000010.1"/>
</dbReference>
<gene>
    <name evidence="2" type="ORF">AAAT34_04475</name>
</gene>
<dbReference type="Proteomes" id="UP001487296">
    <property type="component" value="Unassembled WGS sequence"/>
</dbReference>
<keyword evidence="1" id="KW-0732">Signal</keyword>
<evidence type="ECO:0000313" key="3">
    <source>
        <dbReference type="Proteomes" id="UP001487296"/>
    </source>
</evidence>
<evidence type="ECO:0000313" key="2">
    <source>
        <dbReference type="EMBL" id="MEQ2486311.1"/>
    </source>
</evidence>
<keyword evidence="3" id="KW-1185">Reference proteome</keyword>
<comment type="caution">
    <text evidence="2">The sequence shown here is derived from an EMBL/GenBank/DDBJ whole genome shotgun (WGS) entry which is preliminary data.</text>
</comment>
<name>A0ABV1FPH1_9BACT</name>
<evidence type="ECO:0008006" key="4">
    <source>
        <dbReference type="Google" id="ProtNLM"/>
    </source>
</evidence>
<evidence type="ECO:0000256" key="1">
    <source>
        <dbReference type="SAM" id="SignalP"/>
    </source>
</evidence>
<accession>A0ABV1FPH1</accession>
<feature type="chain" id="PRO_5046042712" description="TonB-dependent receptor plug domain-containing protein" evidence="1">
    <location>
        <begin position="23"/>
        <end position="132"/>
    </location>
</feature>
<feature type="signal peptide" evidence="1">
    <location>
        <begin position="1"/>
        <end position="22"/>
    </location>
</feature>
<proteinExistence type="predicted"/>
<sequence length="132" mass="14138">MNAKQFYLIILCLCLGTLASFAQGEDLSVKGRVVDEAGAMLVGVEITAKRISYNTKGYVASLANDPLLKKSSLADALRMLPGINLEEGSFSAFGEKIGSAFVNPCRCATDWRGATNGRASIPIRSYLLSRCV</sequence>
<organism evidence="2 3">
    <name type="scientific">Hallella faecis</name>
    <dbReference type="NCBI Taxonomy" id="2841596"/>
    <lineage>
        <taxon>Bacteria</taxon>
        <taxon>Pseudomonadati</taxon>
        <taxon>Bacteroidota</taxon>
        <taxon>Bacteroidia</taxon>
        <taxon>Bacteroidales</taxon>
        <taxon>Prevotellaceae</taxon>
        <taxon>Hallella</taxon>
    </lineage>
</organism>
<protein>
    <recommendedName>
        <fullName evidence="4">TonB-dependent receptor plug domain-containing protein</fullName>
    </recommendedName>
</protein>